<evidence type="ECO:0000313" key="2">
    <source>
        <dbReference type="WBParaSite" id="L893_g6567.t1"/>
    </source>
</evidence>
<reference evidence="2" key="1">
    <citation type="submission" date="2016-11" db="UniProtKB">
        <authorList>
            <consortium name="WormBaseParasite"/>
        </authorList>
    </citation>
    <scope>IDENTIFICATION</scope>
</reference>
<dbReference type="AlphaFoldDB" id="A0A1I8AJY7"/>
<keyword evidence="1" id="KW-1185">Reference proteome</keyword>
<accession>A0A1I8AJY7</accession>
<organism evidence="1 2">
    <name type="scientific">Steinernema glaseri</name>
    <dbReference type="NCBI Taxonomy" id="37863"/>
    <lineage>
        <taxon>Eukaryota</taxon>
        <taxon>Metazoa</taxon>
        <taxon>Ecdysozoa</taxon>
        <taxon>Nematoda</taxon>
        <taxon>Chromadorea</taxon>
        <taxon>Rhabditida</taxon>
        <taxon>Tylenchina</taxon>
        <taxon>Panagrolaimomorpha</taxon>
        <taxon>Strongyloidoidea</taxon>
        <taxon>Steinernematidae</taxon>
        <taxon>Steinernema</taxon>
    </lineage>
</organism>
<dbReference type="Proteomes" id="UP000095287">
    <property type="component" value="Unplaced"/>
</dbReference>
<dbReference type="WBParaSite" id="L893_g6567.t1">
    <property type="protein sequence ID" value="L893_g6567.t1"/>
    <property type="gene ID" value="L893_g6567"/>
</dbReference>
<name>A0A1I8AJY7_9BILA</name>
<sequence length="113" mass="12725">MVFPSSETLVAIARGESRDARTVLHSARRQRNSRVHFVIGVFELHVTSSEGPNSLSPLPGLDLGRPTAKVTTRRYCSFFETKQVLPVVYQPNTEFRNECPCTLCFDVRDAKNL</sequence>
<proteinExistence type="predicted"/>
<evidence type="ECO:0000313" key="1">
    <source>
        <dbReference type="Proteomes" id="UP000095287"/>
    </source>
</evidence>
<protein>
    <submittedName>
        <fullName evidence="2">Kinesin motor domain-containing protein</fullName>
    </submittedName>
</protein>